<dbReference type="PIRSF" id="PIRSF000097">
    <property type="entry name" value="AKR"/>
    <property type="match status" value="1"/>
</dbReference>
<dbReference type="PRINTS" id="PR00069">
    <property type="entry name" value="ALDKETRDTASE"/>
</dbReference>
<gene>
    <name evidence="8" type="ORF">AYJ05_00925</name>
</gene>
<dbReference type="PANTHER" id="PTHR43827">
    <property type="entry name" value="2,5-DIKETO-D-GLUCONIC ACID REDUCTASE"/>
    <property type="match status" value="1"/>
</dbReference>
<evidence type="ECO:0000259" key="7">
    <source>
        <dbReference type="Pfam" id="PF00248"/>
    </source>
</evidence>
<dbReference type="InterPro" id="IPR036812">
    <property type="entry name" value="NAD(P)_OxRdtase_dom_sf"/>
</dbReference>
<sequence>MVTNDSSLSLPPIGFGTVHLDGAAGVETMTSAIQTGYRLIDTAYNYENEGAVGVALRDSGVPREELTVTSKLPGRFHKFDLARPRIEESLYRLSVDYLDLLLIHWPNPNQDLYVEAWQALIDARDRGLVRHIGVSNFLPAHIERLEKETGELPAVNQIELHPYFPQQELVEWHDARGIITEAWSPLSNGRGLVEEPTLVEIGQRHGVGGGEVALAWHHARGIVPIPRSTKPERQKSNLNAVNIELSAEEIAAITALGRHDGRIKNQDPAVYEEF</sequence>
<evidence type="ECO:0000256" key="1">
    <source>
        <dbReference type="ARBA" id="ARBA00007905"/>
    </source>
</evidence>
<dbReference type="Pfam" id="PF00248">
    <property type="entry name" value="Aldo_ket_red"/>
    <property type="match status" value="1"/>
</dbReference>
<name>A0A177IBD9_9CORY</name>
<dbReference type="PROSITE" id="PS00063">
    <property type="entry name" value="ALDOKETO_REDUCTASE_3"/>
    <property type="match status" value="1"/>
</dbReference>
<evidence type="ECO:0000256" key="2">
    <source>
        <dbReference type="ARBA" id="ARBA00022857"/>
    </source>
</evidence>
<evidence type="ECO:0000256" key="5">
    <source>
        <dbReference type="PIRSR" id="PIRSR000097-2"/>
    </source>
</evidence>
<comment type="caution">
    <text evidence="8">The sequence shown here is derived from an EMBL/GenBank/DDBJ whole genome shotgun (WGS) entry which is preliminary data.</text>
</comment>
<dbReference type="InterPro" id="IPR020471">
    <property type="entry name" value="AKR"/>
</dbReference>
<dbReference type="CDD" id="cd19132">
    <property type="entry name" value="AKR_AKR5D1_E1"/>
    <property type="match status" value="1"/>
</dbReference>
<feature type="site" description="Lowers pKa of active site Tyr" evidence="6">
    <location>
        <position position="71"/>
    </location>
</feature>
<dbReference type="Proteomes" id="UP000076947">
    <property type="component" value="Unassembled WGS sequence"/>
</dbReference>
<protein>
    <submittedName>
        <fullName evidence="8">2,5-diketo-D-gluconic acid reductase</fullName>
    </submittedName>
</protein>
<feature type="active site" description="Proton donor" evidence="4">
    <location>
        <position position="46"/>
    </location>
</feature>
<dbReference type="SUPFAM" id="SSF51430">
    <property type="entry name" value="NAD(P)-linked oxidoreductase"/>
    <property type="match status" value="1"/>
</dbReference>
<evidence type="ECO:0000313" key="8">
    <source>
        <dbReference type="EMBL" id="OAH26044.1"/>
    </source>
</evidence>
<evidence type="ECO:0000256" key="3">
    <source>
        <dbReference type="ARBA" id="ARBA00023002"/>
    </source>
</evidence>
<dbReference type="STRING" id="1705.CA21670_02425"/>
<dbReference type="AlphaFoldDB" id="A0A177IBD9"/>
<dbReference type="GO" id="GO:0016616">
    <property type="term" value="F:oxidoreductase activity, acting on the CH-OH group of donors, NAD or NADP as acceptor"/>
    <property type="evidence" value="ECO:0007669"/>
    <property type="project" value="UniProtKB-ARBA"/>
</dbReference>
<evidence type="ECO:0000313" key="9">
    <source>
        <dbReference type="Proteomes" id="UP000076947"/>
    </source>
</evidence>
<dbReference type="PROSITE" id="PS00798">
    <property type="entry name" value="ALDOKETO_REDUCTASE_1"/>
    <property type="match status" value="1"/>
</dbReference>
<reference evidence="9" key="1">
    <citation type="submission" date="2016-02" db="EMBL/GenBank/DDBJ databases">
        <authorList>
            <person name="Kaur G."/>
            <person name="Nair G.R."/>
            <person name="Mayilraj S."/>
        </authorList>
    </citation>
    <scope>NUCLEOTIDE SEQUENCE [LARGE SCALE GENOMIC DNA]</scope>
    <source>
        <strain evidence="9">GA-15</strain>
    </source>
</reference>
<dbReference type="InterPro" id="IPR018170">
    <property type="entry name" value="Aldo/ket_reductase_CS"/>
</dbReference>
<dbReference type="EMBL" id="LSTQ01000024">
    <property type="protein sequence ID" value="OAH26044.1"/>
    <property type="molecule type" value="Genomic_DNA"/>
</dbReference>
<dbReference type="FunFam" id="3.20.20.100:FF:000002">
    <property type="entry name" value="2,5-diketo-D-gluconic acid reductase A"/>
    <property type="match status" value="1"/>
</dbReference>
<dbReference type="InterPro" id="IPR023210">
    <property type="entry name" value="NADP_OxRdtase_dom"/>
</dbReference>
<dbReference type="PANTHER" id="PTHR43827:SF3">
    <property type="entry name" value="NADP-DEPENDENT OXIDOREDUCTASE DOMAIN-CONTAINING PROTEIN"/>
    <property type="match status" value="1"/>
</dbReference>
<comment type="similarity">
    <text evidence="1">Belongs to the aldo/keto reductase family.</text>
</comment>
<accession>A0A177IBD9</accession>
<keyword evidence="3" id="KW-0560">Oxidoreductase</keyword>
<dbReference type="Gene3D" id="3.20.20.100">
    <property type="entry name" value="NADP-dependent oxidoreductase domain"/>
    <property type="match status" value="1"/>
</dbReference>
<feature type="binding site" evidence="5">
    <location>
        <position position="104"/>
    </location>
    <ligand>
        <name>substrate</name>
    </ligand>
</feature>
<dbReference type="RefSeq" id="WP_066840336.1">
    <property type="nucleotide sequence ID" value="NZ_LSTQ01000024.1"/>
</dbReference>
<evidence type="ECO:0000256" key="4">
    <source>
        <dbReference type="PIRSR" id="PIRSR000097-1"/>
    </source>
</evidence>
<keyword evidence="2" id="KW-0521">NADP</keyword>
<keyword evidence="9" id="KW-1185">Reference proteome</keyword>
<dbReference type="PROSITE" id="PS00062">
    <property type="entry name" value="ALDOKETO_REDUCTASE_2"/>
    <property type="match status" value="1"/>
</dbReference>
<organism evidence="8 9">
    <name type="scientific">Corynebacterium stationis</name>
    <dbReference type="NCBI Taxonomy" id="1705"/>
    <lineage>
        <taxon>Bacteria</taxon>
        <taxon>Bacillati</taxon>
        <taxon>Actinomycetota</taxon>
        <taxon>Actinomycetes</taxon>
        <taxon>Mycobacteriales</taxon>
        <taxon>Corynebacteriaceae</taxon>
        <taxon>Corynebacterium</taxon>
    </lineage>
</organism>
<evidence type="ECO:0000256" key="6">
    <source>
        <dbReference type="PIRSR" id="PIRSR000097-3"/>
    </source>
</evidence>
<feature type="domain" description="NADP-dependent oxidoreductase" evidence="7">
    <location>
        <begin position="12"/>
        <end position="256"/>
    </location>
</feature>
<dbReference type="OrthoDB" id="9804790at2"/>
<proteinExistence type="inferred from homology"/>